<evidence type="ECO:0000256" key="1">
    <source>
        <dbReference type="SAM" id="MobiDB-lite"/>
    </source>
</evidence>
<feature type="region of interest" description="Disordered" evidence="1">
    <location>
        <begin position="41"/>
        <end position="67"/>
    </location>
</feature>
<dbReference type="RefSeq" id="WP_397092217.1">
    <property type="nucleotide sequence ID" value="NZ_JBITGY010000024.1"/>
</dbReference>
<dbReference type="EMBL" id="JBITGY010000024">
    <property type="protein sequence ID" value="MFI6505817.1"/>
    <property type="molecule type" value="Genomic_DNA"/>
</dbReference>
<proteinExistence type="predicted"/>
<organism evidence="2 3">
    <name type="scientific">Nonomuraea typhae</name>
    <dbReference type="NCBI Taxonomy" id="2603600"/>
    <lineage>
        <taxon>Bacteria</taxon>
        <taxon>Bacillati</taxon>
        <taxon>Actinomycetota</taxon>
        <taxon>Actinomycetes</taxon>
        <taxon>Streptosporangiales</taxon>
        <taxon>Streptosporangiaceae</taxon>
        <taxon>Nonomuraea</taxon>
    </lineage>
</organism>
<dbReference type="Proteomes" id="UP001612741">
    <property type="component" value="Unassembled WGS sequence"/>
</dbReference>
<protein>
    <submittedName>
        <fullName evidence="2">Uncharacterized protein</fullName>
    </submittedName>
</protein>
<keyword evidence="3" id="KW-1185">Reference proteome</keyword>
<gene>
    <name evidence="2" type="ORF">ACIBG2_51150</name>
</gene>
<sequence length="67" mass="7126">MVSALIVPSGPAQAKTGITVELESLASVMLRKPLKSTWRAYASSPDNPDVLPATPDGPWTCTDRSSR</sequence>
<name>A0ABW7ZD19_9ACTN</name>
<evidence type="ECO:0000313" key="3">
    <source>
        <dbReference type="Proteomes" id="UP001612741"/>
    </source>
</evidence>
<evidence type="ECO:0000313" key="2">
    <source>
        <dbReference type="EMBL" id="MFI6505817.1"/>
    </source>
</evidence>
<accession>A0ABW7ZD19</accession>
<comment type="caution">
    <text evidence="2">The sequence shown here is derived from an EMBL/GenBank/DDBJ whole genome shotgun (WGS) entry which is preliminary data.</text>
</comment>
<reference evidence="2 3" key="1">
    <citation type="submission" date="2024-10" db="EMBL/GenBank/DDBJ databases">
        <title>The Natural Products Discovery Center: Release of the First 8490 Sequenced Strains for Exploring Actinobacteria Biosynthetic Diversity.</title>
        <authorList>
            <person name="Kalkreuter E."/>
            <person name="Kautsar S.A."/>
            <person name="Yang D."/>
            <person name="Bader C.D."/>
            <person name="Teijaro C.N."/>
            <person name="Fluegel L."/>
            <person name="Davis C.M."/>
            <person name="Simpson J.R."/>
            <person name="Lauterbach L."/>
            <person name="Steele A.D."/>
            <person name="Gui C."/>
            <person name="Meng S."/>
            <person name="Li G."/>
            <person name="Viehrig K."/>
            <person name="Ye F."/>
            <person name="Su P."/>
            <person name="Kiefer A.F."/>
            <person name="Nichols A."/>
            <person name="Cepeda A.J."/>
            <person name="Yan W."/>
            <person name="Fan B."/>
            <person name="Jiang Y."/>
            <person name="Adhikari A."/>
            <person name="Zheng C.-J."/>
            <person name="Schuster L."/>
            <person name="Cowan T.M."/>
            <person name="Smanski M.J."/>
            <person name="Chevrette M.G."/>
            <person name="De Carvalho L.P.S."/>
            <person name="Shen B."/>
        </authorList>
    </citation>
    <scope>NUCLEOTIDE SEQUENCE [LARGE SCALE GENOMIC DNA]</scope>
    <source>
        <strain evidence="2 3">NPDC050545</strain>
    </source>
</reference>